<dbReference type="InterPro" id="IPR050103">
    <property type="entry name" value="Class-III_PLP-dep_AT"/>
</dbReference>
<keyword evidence="4 7" id="KW-0808">Transferase</keyword>
<evidence type="ECO:0000256" key="6">
    <source>
        <dbReference type="RuleBase" id="RU003560"/>
    </source>
</evidence>
<keyword evidence="8" id="KW-1185">Reference proteome</keyword>
<dbReference type="InterPro" id="IPR049704">
    <property type="entry name" value="Aminotrans_3_PPA_site"/>
</dbReference>
<sequence length="422" mass="45408">MSINQQLQARKEAATPRGVAVFASFFAARARNAELWDVEGRRYIDFAGGIGVLNTGHRHPRVMQAVQAQLERFTHTAYQVVPTEGYVALAERLNEVTPGMFHKKTALFTTGAEAVENAIKIARAHTGRPGVIALSGGFHGRTYLGMALTGKVNPYKKGFGPFPGSIYHVPAPMALHGVTVEDTLFAIDTLFKSDIDPRQVAAIIVEPVQGEGGFHVMPETLMLKLREICDAHSIVLIADEVQSGFARTGLMFAMHHHPVQPDLITMAKSLAGGLPLSAVTGRAEIMDAAEPGGLGGTYAGNPLAVAAAHAVLDVIDEENLCERAEQLGSRLRSALETVAVEYPVIAEVRGLGSMLAIEFLDPETRRPLPEVAKRVQARALLDGLLLLTCGSHGNVIRFLYPLTIENAIFDEALSALCRALVD</sequence>
<accession>A0ABX2EGU9</accession>
<dbReference type="CDD" id="cd00610">
    <property type="entry name" value="OAT_like"/>
    <property type="match status" value="1"/>
</dbReference>
<dbReference type="Gene3D" id="3.40.640.10">
    <property type="entry name" value="Type I PLP-dependent aspartate aminotransferase-like (Major domain)"/>
    <property type="match status" value="1"/>
</dbReference>
<comment type="similarity">
    <text evidence="2 6">Belongs to the class-III pyridoxal-phosphate-dependent aminotransferase family.</text>
</comment>
<dbReference type="InterPro" id="IPR015424">
    <property type="entry name" value="PyrdxlP-dep_Trfase"/>
</dbReference>
<evidence type="ECO:0000256" key="4">
    <source>
        <dbReference type="ARBA" id="ARBA00022679"/>
    </source>
</evidence>
<gene>
    <name evidence="7" type="primary">gabT</name>
    <name evidence="7" type="ORF">HLB44_12530</name>
</gene>
<dbReference type="Pfam" id="PF00202">
    <property type="entry name" value="Aminotran_3"/>
    <property type="match status" value="1"/>
</dbReference>
<evidence type="ECO:0000256" key="1">
    <source>
        <dbReference type="ARBA" id="ARBA00001933"/>
    </source>
</evidence>
<dbReference type="PROSITE" id="PS00600">
    <property type="entry name" value="AA_TRANSFER_CLASS_3"/>
    <property type="match status" value="1"/>
</dbReference>
<dbReference type="InterPro" id="IPR004632">
    <property type="entry name" value="4NH2But_aminotransferase_bac"/>
</dbReference>
<keyword evidence="5 6" id="KW-0663">Pyridoxal phosphate</keyword>
<evidence type="ECO:0000313" key="8">
    <source>
        <dbReference type="Proteomes" id="UP000737171"/>
    </source>
</evidence>
<dbReference type="RefSeq" id="WP_173122972.1">
    <property type="nucleotide sequence ID" value="NZ_JABRWJ010000003.1"/>
</dbReference>
<dbReference type="GO" id="GO:0034386">
    <property type="term" value="F:4-aminobutyrate:2-oxoglutarate transaminase activity"/>
    <property type="evidence" value="ECO:0007669"/>
    <property type="project" value="UniProtKB-EC"/>
</dbReference>
<protein>
    <submittedName>
        <fullName evidence="7">4-aminobutyrate--2-oxoglutarate transaminase</fullName>
        <ecNumber evidence="7">2.6.1.19</ecNumber>
    </submittedName>
</protein>
<dbReference type="NCBIfam" id="TIGR00700">
    <property type="entry name" value="GABAtrnsam"/>
    <property type="match status" value="1"/>
</dbReference>
<comment type="cofactor">
    <cofactor evidence="1">
        <name>pyridoxal 5'-phosphate</name>
        <dbReference type="ChEBI" id="CHEBI:597326"/>
    </cofactor>
</comment>
<proteinExistence type="inferred from homology"/>
<organism evidence="7 8">
    <name type="scientific">Pseudaquabacterium terrae</name>
    <dbReference type="NCBI Taxonomy" id="2732868"/>
    <lineage>
        <taxon>Bacteria</taxon>
        <taxon>Pseudomonadati</taxon>
        <taxon>Pseudomonadota</taxon>
        <taxon>Betaproteobacteria</taxon>
        <taxon>Burkholderiales</taxon>
        <taxon>Sphaerotilaceae</taxon>
        <taxon>Pseudaquabacterium</taxon>
    </lineage>
</organism>
<dbReference type="Proteomes" id="UP000737171">
    <property type="component" value="Unassembled WGS sequence"/>
</dbReference>
<dbReference type="InterPro" id="IPR015421">
    <property type="entry name" value="PyrdxlP-dep_Trfase_major"/>
</dbReference>
<evidence type="ECO:0000256" key="5">
    <source>
        <dbReference type="ARBA" id="ARBA00022898"/>
    </source>
</evidence>
<keyword evidence="3 7" id="KW-0032">Aminotransferase</keyword>
<dbReference type="SUPFAM" id="SSF53383">
    <property type="entry name" value="PLP-dependent transferases"/>
    <property type="match status" value="1"/>
</dbReference>
<comment type="caution">
    <text evidence="7">The sequence shown here is derived from an EMBL/GenBank/DDBJ whole genome shotgun (WGS) entry which is preliminary data.</text>
</comment>
<name>A0ABX2EGU9_9BURK</name>
<dbReference type="PIRSF" id="PIRSF000521">
    <property type="entry name" value="Transaminase_4ab_Lys_Orn"/>
    <property type="match status" value="1"/>
</dbReference>
<evidence type="ECO:0000313" key="7">
    <source>
        <dbReference type="EMBL" id="NRF67811.1"/>
    </source>
</evidence>
<reference evidence="7 8" key="1">
    <citation type="submission" date="2020-05" db="EMBL/GenBank/DDBJ databases">
        <title>Aquincola sp. isolate from soil.</title>
        <authorList>
            <person name="Han J."/>
            <person name="Kim D.-U."/>
        </authorList>
    </citation>
    <scope>NUCLEOTIDE SEQUENCE [LARGE SCALE GENOMIC DNA]</scope>
    <source>
        <strain evidence="7 8">S2</strain>
    </source>
</reference>
<dbReference type="InterPro" id="IPR015422">
    <property type="entry name" value="PyrdxlP-dep_Trfase_small"/>
</dbReference>
<evidence type="ECO:0000256" key="2">
    <source>
        <dbReference type="ARBA" id="ARBA00008954"/>
    </source>
</evidence>
<dbReference type="EMBL" id="JABRWJ010000003">
    <property type="protein sequence ID" value="NRF67811.1"/>
    <property type="molecule type" value="Genomic_DNA"/>
</dbReference>
<dbReference type="Gene3D" id="3.90.1150.10">
    <property type="entry name" value="Aspartate Aminotransferase, domain 1"/>
    <property type="match status" value="1"/>
</dbReference>
<dbReference type="InterPro" id="IPR005814">
    <property type="entry name" value="Aminotrans_3"/>
</dbReference>
<dbReference type="EC" id="2.6.1.19" evidence="7"/>
<evidence type="ECO:0000256" key="3">
    <source>
        <dbReference type="ARBA" id="ARBA00022576"/>
    </source>
</evidence>
<dbReference type="PANTHER" id="PTHR11986">
    <property type="entry name" value="AMINOTRANSFERASE CLASS III"/>
    <property type="match status" value="1"/>
</dbReference>